<proteinExistence type="predicted"/>
<dbReference type="Proteomes" id="UP000287171">
    <property type="component" value="Unassembled WGS sequence"/>
</dbReference>
<evidence type="ECO:0000313" key="2">
    <source>
        <dbReference type="Proteomes" id="UP000287171"/>
    </source>
</evidence>
<sequence length="74" mass="8327">MTDLPHAQKWLSSNKDNPAIQFLIEWITQTLQRPLDSVENIEIVPNNPDTPTSVDFVVSFTDGATETQTVEVQD</sequence>
<accession>A0A402B8T6</accession>
<protein>
    <submittedName>
        <fullName evidence="1">Uncharacterized protein</fullName>
    </submittedName>
</protein>
<dbReference type="OrthoDB" id="165099at2"/>
<dbReference type="EMBL" id="BIFT01000001">
    <property type="protein sequence ID" value="GCE27722.1"/>
    <property type="molecule type" value="Genomic_DNA"/>
</dbReference>
<organism evidence="1 2">
    <name type="scientific">Dictyobacter alpinus</name>
    <dbReference type="NCBI Taxonomy" id="2014873"/>
    <lineage>
        <taxon>Bacteria</taxon>
        <taxon>Bacillati</taxon>
        <taxon>Chloroflexota</taxon>
        <taxon>Ktedonobacteria</taxon>
        <taxon>Ktedonobacterales</taxon>
        <taxon>Dictyobacteraceae</taxon>
        <taxon>Dictyobacter</taxon>
    </lineage>
</organism>
<name>A0A402B8T6_9CHLR</name>
<dbReference type="AlphaFoldDB" id="A0A402B8T6"/>
<dbReference type="RefSeq" id="WP_126628020.1">
    <property type="nucleotide sequence ID" value="NZ_BIFT01000001.1"/>
</dbReference>
<reference evidence="2" key="1">
    <citation type="submission" date="2018-12" db="EMBL/GenBank/DDBJ databases">
        <title>Tengunoibacter tsumagoiensis gen. nov., sp. nov., Dictyobacter kobayashii sp. nov., D. alpinus sp. nov., and D. joshuensis sp. nov. and description of Dictyobacteraceae fam. nov. within the order Ktedonobacterales isolated from Tengu-no-mugimeshi.</title>
        <authorList>
            <person name="Wang C.M."/>
            <person name="Zheng Y."/>
            <person name="Sakai Y."/>
            <person name="Toyoda A."/>
            <person name="Minakuchi Y."/>
            <person name="Abe K."/>
            <person name="Yokota A."/>
            <person name="Yabe S."/>
        </authorList>
    </citation>
    <scope>NUCLEOTIDE SEQUENCE [LARGE SCALE GENOMIC DNA]</scope>
    <source>
        <strain evidence="2">Uno16</strain>
    </source>
</reference>
<gene>
    <name evidence="1" type="ORF">KDA_32060</name>
</gene>
<keyword evidence="2" id="KW-1185">Reference proteome</keyword>
<comment type="caution">
    <text evidence="1">The sequence shown here is derived from an EMBL/GenBank/DDBJ whole genome shotgun (WGS) entry which is preliminary data.</text>
</comment>
<evidence type="ECO:0000313" key="1">
    <source>
        <dbReference type="EMBL" id="GCE27722.1"/>
    </source>
</evidence>